<dbReference type="InterPro" id="IPR021861">
    <property type="entry name" value="THO_THOC1"/>
</dbReference>
<dbReference type="GO" id="GO:0005829">
    <property type="term" value="C:cytosol"/>
    <property type="evidence" value="ECO:0007669"/>
    <property type="project" value="TreeGrafter"/>
</dbReference>
<dbReference type="GO" id="GO:0006012">
    <property type="term" value="P:galactose metabolic process"/>
    <property type="evidence" value="ECO:0007669"/>
    <property type="project" value="UniProtKB-KW"/>
</dbReference>
<evidence type="ECO:0000259" key="12">
    <source>
        <dbReference type="Pfam" id="PF01370"/>
    </source>
</evidence>
<dbReference type="InterPro" id="IPR005886">
    <property type="entry name" value="UDP_G4E"/>
</dbReference>
<evidence type="ECO:0000256" key="3">
    <source>
        <dbReference type="ARBA" id="ARBA00004947"/>
    </source>
</evidence>
<dbReference type="SUPFAM" id="SSF51735">
    <property type="entry name" value="NAD(P)-binding Rossmann-fold domains"/>
    <property type="match status" value="1"/>
</dbReference>
<keyword evidence="7" id="KW-0413">Isomerase</keyword>
<comment type="catalytic activity">
    <reaction evidence="1">
        <text>UDP-alpha-D-glucose = UDP-alpha-D-galactose</text>
        <dbReference type="Rhea" id="RHEA:22168"/>
        <dbReference type="ChEBI" id="CHEBI:58885"/>
        <dbReference type="ChEBI" id="CHEBI:66914"/>
        <dbReference type="EC" id="5.1.3.2"/>
    </reaction>
</comment>
<evidence type="ECO:0000256" key="8">
    <source>
        <dbReference type="ARBA" id="ARBA00037676"/>
    </source>
</evidence>
<dbReference type="PANTHER" id="PTHR43725">
    <property type="entry name" value="UDP-GLUCOSE 4-EPIMERASE"/>
    <property type="match status" value="1"/>
</dbReference>
<dbReference type="NCBIfam" id="TIGR01179">
    <property type="entry name" value="galE"/>
    <property type="match status" value="1"/>
</dbReference>
<organism evidence="13 14">
    <name type="scientific">Leucocoprinus leucothites</name>
    <dbReference type="NCBI Taxonomy" id="201217"/>
    <lineage>
        <taxon>Eukaryota</taxon>
        <taxon>Fungi</taxon>
        <taxon>Dikarya</taxon>
        <taxon>Basidiomycota</taxon>
        <taxon>Agaricomycotina</taxon>
        <taxon>Agaricomycetes</taxon>
        <taxon>Agaricomycetidae</taxon>
        <taxon>Agaricales</taxon>
        <taxon>Agaricineae</taxon>
        <taxon>Agaricaceae</taxon>
        <taxon>Leucocoprinus</taxon>
    </lineage>
</organism>
<dbReference type="CDD" id="cd05247">
    <property type="entry name" value="UDP_G4E_1_SDR_e"/>
    <property type="match status" value="1"/>
</dbReference>
<evidence type="ECO:0000256" key="2">
    <source>
        <dbReference type="ARBA" id="ARBA00001911"/>
    </source>
</evidence>
<evidence type="ECO:0000256" key="7">
    <source>
        <dbReference type="ARBA" id="ARBA00023235"/>
    </source>
</evidence>
<feature type="domain" description="NAD-dependent epimerase/dehydratase" evidence="12">
    <location>
        <begin position="770"/>
        <end position="1040"/>
    </location>
</feature>
<keyword evidence="14" id="KW-1185">Reference proteome</keyword>
<protein>
    <recommendedName>
        <fullName evidence="12">NAD-dependent epimerase/dehydratase domain-containing protein</fullName>
    </recommendedName>
</protein>
<dbReference type="Pfam" id="PF11957">
    <property type="entry name" value="efThoc1"/>
    <property type="match status" value="1"/>
</dbReference>
<dbReference type="Proteomes" id="UP000559027">
    <property type="component" value="Unassembled WGS sequence"/>
</dbReference>
<feature type="region of interest" description="Disordered" evidence="11">
    <location>
        <begin position="541"/>
        <end position="617"/>
    </location>
</feature>
<accession>A0A8H5G0R5</accession>
<dbReference type="EMBL" id="JAACJO010000007">
    <property type="protein sequence ID" value="KAF5355813.1"/>
    <property type="molecule type" value="Genomic_DNA"/>
</dbReference>
<dbReference type="Gene3D" id="3.90.25.10">
    <property type="entry name" value="UDP-galactose 4-epimerase, domain 1"/>
    <property type="match status" value="1"/>
</dbReference>
<keyword evidence="6" id="KW-0299">Galactose metabolism</keyword>
<feature type="compositionally biased region" description="Polar residues" evidence="11">
    <location>
        <begin position="581"/>
        <end position="600"/>
    </location>
</feature>
<dbReference type="InterPro" id="IPR036291">
    <property type="entry name" value="NAD(P)-bd_dom_sf"/>
</dbReference>
<sequence length="1134" mass="127025">MVSLQPFLDTLLSSLPNLPISRQHLETSIRNTLGESSGKSSPENRKSQWEYLLKNEIFKLAMTEGEALKRENTLYYDELKLRLDLVLTFTELDACEQTFPFVVLQDLLETQTINSCSHIFSWIESRSSRLTEGMVPQKGKALILLRTLNDLLRRLSKSGSSTVFCGRILTFLSGVFPLGERSGVNLRGEYGTTWEDVWYPKPGDGDIEMTETPGPIGGEQEDATMEVDTSRDMKRPSTPRAPVDKKEDFYNTFWHLQVPFSKPPIFANKDTFPEFKDAVNKILPVIKEATAKERAMMGSRVGAGSSMYKRKRDPESEETNVNEYFFAKFLTSPELLDLEIADTHFRRQFLFQLIILLHHLLTFTKTAKAVWATPRNRSLQMDFTLESDDALWVQDTLNKASEELKQTTPNGRAFAETIQTIMEREKNWVKWKNELCAPFDKEAWSVTEAGEKAGLFESTRELREKIRQPHEDWPHTLGTAPLTEIWQMGYRDLYDLEKSFQPGDVKDFVKKIKLEDSRIDMRKKSLARIAERQAQALAAQTAVAQAENDSKEASMSIDTPAPVPTAVAASPLHPSLPPRPTTASVVQPPLAQTTPGSTSNPAPVAPAQAPTPTPPAKKVELVDNQIAKFEENKQRWSWLALRTARDHYLQHFGKIGTGDVELLIQEIEKEKQERAAEREKTQKADEAASTIDEANSKTPVPETFIALESQPSAPVDNDTQKPDPDQPAPTGSRCPADCNLEINDLQPQTFTPNFIQYPLQVGPKRIWQNVLVTGGAGYIGSHVIYTLQKTRRYKVISIDNYHNSLPAALARVSQLSKNELPENATALERESTEIDSFSCDLTKPDQIRAVFEKYGKGGIWGVVHIAAYKAVGESTEIPLTYYANNVSASVSLLQTMNEFDCRRFVYSSSATVYGTPPTIPIPETTRLQADSPYGKTKVMVETILEDLCHSDARWRAVSLRYFNPAGAHPSGFIGEDPRGRPGNLLPLLAQMAVGRVKDPVLKVFGNDYPTPDGTCVRDYLHVLDLASGHGLALDSLEEGSPVFSGKTEAFFKAYNLGKGRGMSVLQIVEAMRKATGFDYRYEIIGRRRGDVPDLTADPALAEKELGFKAPQDLETMCRDLWNWQSKNPLGYGEQ</sequence>
<evidence type="ECO:0000256" key="9">
    <source>
        <dbReference type="ARBA" id="ARBA00037955"/>
    </source>
</evidence>
<dbReference type="OrthoDB" id="9402762at2759"/>
<feature type="region of interest" description="Disordered" evidence="11">
    <location>
        <begin position="673"/>
        <end position="735"/>
    </location>
</feature>
<comment type="similarity">
    <text evidence="10">In the C-terminal section; belongs to the aldose epimerase family.</text>
</comment>
<dbReference type="InterPro" id="IPR001509">
    <property type="entry name" value="Epimerase_deHydtase"/>
</dbReference>
<feature type="compositionally biased region" description="Basic and acidic residues" evidence="11">
    <location>
        <begin position="673"/>
        <end position="686"/>
    </location>
</feature>
<gene>
    <name evidence="13" type="ORF">D9756_003689</name>
</gene>
<dbReference type="GO" id="GO:0003978">
    <property type="term" value="F:UDP-glucose 4-epimerase activity"/>
    <property type="evidence" value="ECO:0007669"/>
    <property type="project" value="UniProtKB-EC"/>
</dbReference>
<comment type="caution">
    <text evidence="13">The sequence shown here is derived from an EMBL/GenBank/DDBJ whole genome shotgun (WGS) entry which is preliminary data.</text>
</comment>
<evidence type="ECO:0000313" key="14">
    <source>
        <dbReference type="Proteomes" id="UP000559027"/>
    </source>
</evidence>
<evidence type="ECO:0000313" key="13">
    <source>
        <dbReference type="EMBL" id="KAF5355813.1"/>
    </source>
</evidence>
<comment type="similarity">
    <text evidence="9">In the N-terminal section; belongs to the NAD(P)-dependent epimerase/dehydratase family.</text>
</comment>
<evidence type="ECO:0000256" key="1">
    <source>
        <dbReference type="ARBA" id="ARBA00000083"/>
    </source>
</evidence>
<comment type="pathway">
    <text evidence="3">Carbohydrate metabolism; galactose metabolism.</text>
</comment>
<evidence type="ECO:0000256" key="10">
    <source>
        <dbReference type="ARBA" id="ARBA00038238"/>
    </source>
</evidence>
<dbReference type="Gene3D" id="3.40.50.720">
    <property type="entry name" value="NAD(P)-binding Rossmann-like Domain"/>
    <property type="match status" value="1"/>
</dbReference>
<dbReference type="PANTHER" id="PTHR43725:SF47">
    <property type="entry name" value="UDP-GLUCOSE 4-EPIMERASE"/>
    <property type="match status" value="1"/>
</dbReference>
<comment type="cofactor">
    <cofactor evidence="2">
        <name>NAD(+)</name>
        <dbReference type="ChEBI" id="CHEBI:57540"/>
    </cofactor>
</comment>
<proteinExistence type="inferred from homology"/>
<evidence type="ECO:0000256" key="4">
    <source>
        <dbReference type="ARBA" id="ARBA00005028"/>
    </source>
</evidence>
<evidence type="ECO:0000256" key="11">
    <source>
        <dbReference type="SAM" id="MobiDB-lite"/>
    </source>
</evidence>
<comment type="pathway">
    <text evidence="4">Carbohydrate metabolism; hexose metabolism.</text>
</comment>
<keyword evidence="5" id="KW-0520">NAD</keyword>
<name>A0A8H5G0R5_9AGAR</name>
<reference evidence="13 14" key="1">
    <citation type="journal article" date="2020" name="ISME J.">
        <title>Uncovering the hidden diversity of litter-decomposition mechanisms in mushroom-forming fungi.</title>
        <authorList>
            <person name="Floudas D."/>
            <person name="Bentzer J."/>
            <person name="Ahren D."/>
            <person name="Johansson T."/>
            <person name="Persson P."/>
            <person name="Tunlid A."/>
        </authorList>
    </citation>
    <scope>NUCLEOTIDE SEQUENCE [LARGE SCALE GENOMIC DNA]</scope>
    <source>
        <strain evidence="13 14">CBS 146.42</strain>
    </source>
</reference>
<comment type="function">
    <text evidence="8">Mutarotase converts alpha-aldose to the beta-anomer. It is active on D-glucose, L-arabinose, D-xylose, D-galactose, maltose and lactose.</text>
</comment>
<dbReference type="Pfam" id="PF01370">
    <property type="entry name" value="Epimerase"/>
    <property type="match status" value="1"/>
</dbReference>
<evidence type="ECO:0000256" key="5">
    <source>
        <dbReference type="ARBA" id="ARBA00023027"/>
    </source>
</evidence>
<evidence type="ECO:0000256" key="6">
    <source>
        <dbReference type="ARBA" id="ARBA00023144"/>
    </source>
</evidence>
<dbReference type="AlphaFoldDB" id="A0A8H5G0R5"/>
<keyword evidence="6" id="KW-0119">Carbohydrate metabolism</keyword>
<feature type="region of interest" description="Disordered" evidence="11">
    <location>
        <begin position="211"/>
        <end position="242"/>
    </location>
</feature>